<keyword evidence="2" id="KW-0614">Plasmid</keyword>
<protein>
    <submittedName>
        <fullName evidence="2">Acetyl xylan esterase</fullName>
    </submittedName>
</protein>
<dbReference type="EMBL" id="CP012644">
    <property type="protein sequence ID" value="ALJ01772.1"/>
    <property type="molecule type" value="Genomic_DNA"/>
</dbReference>
<keyword evidence="3" id="KW-1185">Reference proteome</keyword>
<dbReference type="InterPro" id="IPR050261">
    <property type="entry name" value="FrsA_esterase"/>
</dbReference>
<gene>
    <name evidence="2" type="ORF">DC20_22090</name>
</gene>
<proteinExistence type="predicted"/>
<evidence type="ECO:0000313" key="2">
    <source>
        <dbReference type="EMBL" id="ALJ01772.1"/>
    </source>
</evidence>
<geneLocation type="plasmid" evidence="2 3">
    <name>1</name>
</geneLocation>
<dbReference type="PATRIC" id="fig|512763.3.peg.4870"/>
<dbReference type="KEGG" id="rti:DC20_22090"/>
<dbReference type="InterPro" id="IPR000383">
    <property type="entry name" value="Xaa-Pro-like_dom"/>
</dbReference>
<organism evidence="2 3">
    <name type="scientific">Rufibacter tibetensis</name>
    <dbReference type="NCBI Taxonomy" id="512763"/>
    <lineage>
        <taxon>Bacteria</taxon>
        <taxon>Pseudomonadati</taxon>
        <taxon>Bacteroidota</taxon>
        <taxon>Cytophagia</taxon>
        <taxon>Cytophagales</taxon>
        <taxon>Hymenobacteraceae</taxon>
        <taxon>Rufibacter</taxon>
    </lineage>
</organism>
<accession>A0A0P0D4C4</accession>
<dbReference type="Pfam" id="PF02129">
    <property type="entry name" value="Peptidase_S15"/>
    <property type="match status" value="1"/>
</dbReference>
<dbReference type="Proteomes" id="UP000061382">
    <property type="component" value="Plasmid 1"/>
</dbReference>
<dbReference type="GO" id="GO:0016787">
    <property type="term" value="F:hydrolase activity"/>
    <property type="evidence" value="ECO:0007669"/>
    <property type="project" value="InterPro"/>
</dbReference>
<reference evidence="2 3" key="1">
    <citation type="submission" date="2015-08" db="EMBL/GenBank/DDBJ databases">
        <title>Complete genome sequence of Rufibacter tibetensis strain 1351t, a radiation-resistant bacterium from tibet plateau.</title>
        <authorList>
            <person name="Dai J."/>
        </authorList>
    </citation>
    <scope>NUCLEOTIDE SEQUENCE [LARGE SCALE GENOMIC DNA]</scope>
    <source>
        <strain evidence="2 3">1351</strain>
        <plasmid evidence="2 3">1</plasmid>
    </source>
</reference>
<dbReference type="SUPFAM" id="SSF53474">
    <property type="entry name" value="alpha/beta-Hydrolases"/>
    <property type="match status" value="1"/>
</dbReference>
<dbReference type="InterPro" id="IPR029058">
    <property type="entry name" value="AB_hydrolase_fold"/>
</dbReference>
<evidence type="ECO:0000259" key="1">
    <source>
        <dbReference type="Pfam" id="PF02129"/>
    </source>
</evidence>
<dbReference type="ESTHER" id="9bact-a0a0p0d4c4">
    <property type="family name" value="Pectin_methylesterase"/>
</dbReference>
<dbReference type="PANTHER" id="PTHR22946">
    <property type="entry name" value="DIENELACTONE HYDROLASE DOMAIN-CONTAINING PROTEIN-RELATED"/>
    <property type="match status" value="1"/>
</dbReference>
<dbReference type="PANTHER" id="PTHR22946:SF8">
    <property type="entry name" value="ACETYL XYLAN ESTERASE DOMAIN-CONTAINING PROTEIN"/>
    <property type="match status" value="1"/>
</dbReference>
<dbReference type="AlphaFoldDB" id="A0A0P0D4C4"/>
<evidence type="ECO:0000313" key="3">
    <source>
        <dbReference type="Proteomes" id="UP000061382"/>
    </source>
</evidence>
<sequence length="376" mass="42055">MAQAVDPAMLCQGRYYTETEGKAALDSFATTYHDRRSWESRANRIRQRIREGARLNQLPQRTPLRPIAHSKRTYDGYTVENVAFESLPGFFVTGNLYRPTKKESSYPAILSPHGHGKDPRFGKDVQQRCAALARMGAIVFAYDMVGTGDAKQTSHKHPFALQLQTHNSIRAVDYLISLPEVDRKRIGVTGESGGGTQAFVLAAVDKRIAVSVPVVMVSSFHFGGCVCESGMPIHKSTDLQTSNVEIAALAAPRPMLLVSDGNDWTRNTPEVEYPYIKNVYRLYNKENLLENHHLPKEGHDYGVNKRKGAYFFLAKHLDLSLEHIIDDEGEISESFVQIEAPEVLRVFNDQHPRPPHAVMGDEAVSNMLASYSKKSK</sequence>
<name>A0A0P0D4C4_9BACT</name>
<dbReference type="Gene3D" id="3.40.50.1820">
    <property type="entry name" value="alpha/beta hydrolase"/>
    <property type="match status" value="1"/>
</dbReference>
<feature type="domain" description="Xaa-Pro dipeptidyl-peptidase-like" evidence="1">
    <location>
        <begin position="95"/>
        <end position="240"/>
    </location>
</feature>